<evidence type="ECO:0000256" key="2">
    <source>
        <dbReference type="PROSITE-ProRule" id="PRU00176"/>
    </source>
</evidence>
<dbReference type="CDD" id="cd02440">
    <property type="entry name" value="AdoMet_MTases"/>
    <property type="match status" value="1"/>
</dbReference>
<dbReference type="PROSITE" id="PS50102">
    <property type="entry name" value="RRM"/>
    <property type="match status" value="1"/>
</dbReference>
<dbReference type="InterPro" id="IPR041698">
    <property type="entry name" value="Methyltransf_25"/>
</dbReference>
<feature type="compositionally biased region" description="Basic residues" evidence="3">
    <location>
        <begin position="130"/>
        <end position="139"/>
    </location>
</feature>
<evidence type="ECO:0000259" key="5">
    <source>
        <dbReference type="PROSITE" id="PS50158"/>
    </source>
</evidence>
<dbReference type="InterPro" id="IPR050907">
    <property type="entry name" value="SRSF"/>
</dbReference>
<dbReference type="PROSITE" id="PS50158">
    <property type="entry name" value="ZF_CCHC"/>
    <property type="match status" value="1"/>
</dbReference>
<feature type="domain" description="CCHC-type" evidence="5">
    <location>
        <begin position="86"/>
        <end position="101"/>
    </location>
</feature>
<gene>
    <name evidence="6" type="ORF">INT46_011602</name>
</gene>
<dbReference type="Pfam" id="PF00098">
    <property type="entry name" value="zf-CCHC"/>
    <property type="match status" value="1"/>
</dbReference>
<keyword evidence="2" id="KW-0694">RNA-binding</keyword>
<dbReference type="SUPFAM" id="SSF57756">
    <property type="entry name" value="Retrovirus zinc finger-like domains"/>
    <property type="match status" value="1"/>
</dbReference>
<dbReference type="GO" id="GO:0003723">
    <property type="term" value="F:RNA binding"/>
    <property type="evidence" value="ECO:0007669"/>
    <property type="project" value="UniProtKB-UniRule"/>
</dbReference>
<evidence type="ECO:0000313" key="6">
    <source>
        <dbReference type="EMBL" id="KAG2197797.1"/>
    </source>
</evidence>
<dbReference type="InterPro" id="IPR035979">
    <property type="entry name" value="RBD_domain_sf"/>
</dbReference>
<feature type="compositionally biased region" description="Pro residues" evidence="3">
    <location>
        <begin position="158"/>
        <end position="174"/>
    </location>
</feature>
<organism evidence="6 7">
    <name type="scientific">Mucor plumbeus</name>
    <dbReference type="NCBI Taxonomy" id="97098"/>
    <lineage>
        <taxon>Eukaryota</taxon>
        <taxon>Fungi</taxon>
        <taxon>Fungi incertae sedis</taxon>
        <taxon>Mucoromycota</taxon>
        <taxon>Mucoromycotina</taxon>
        <taxon>Mucoromycetes</taxon>
        <taxon>Mucorales</taxon>
        <taxon>Mucorineae</taxon>
        <taxon>Mucoraceae</taxon>
        <taxon>Mucor</taxon>
    </lineage>
</organism>
<evidence type="ECO:0000256" key="1">
    <source>
        <dbReference type="PROSITE-ProRule" id="PRU00047"/>
    </source>
</evidence>
<dbReference type="SUPFAM" id="SSF54928">
    <property type="entry name" value="RNA-binding domain, RBD"/>
    <property type="match status" value="1"/>
</dbReference>
<keyword evidence="1" id="KW-0479">Metal-binding</keyword>
<keyword evidence="1" id="KW-0862">Zinc</keyword>
<dbReference type="InterPro" id="IPR000504">
    <property type="entry name" value="RRM_dom"/>
</dbReference>
<dbReference type="PANTHER" id="PTHR23147">
    <property type="entry name" value="SERINE/ARGININE RICH SPLICING FACTOR"/>
    <property type="match status" value="1"/>
</dbReference>
<dbReference type="InterPro" id="IPR001878">
    <property type="entry name" value="Znf_CCHC"/>
</dbReference>
<dbReference type="SMART" id="SM00360">
    <property type="entry name" value="RRM"/>
    <property type="match status" value="1"/>
</dbReference>
<dbReference type="SMART" id="SM00343">
    <property type="entry name" value="ZnF_C2HC"/>
    <property type="match status" value="1"/>
</dbReference>
<evidence type="ECO:0000256" key="3">
    <source>
        <dbReference type="SAM" id="MobiDB-lite"/>
    </source>
</evidence>
<dbReference type="Gene3D" id="4.10.60.10">
    <property type="entry name" value="Zinc finger, CCHC-type"/>
    <property type="match status" value="1"/>
</dbReference>
<dbReference type="AlphaFoldDB" id="A0A8H7UXK8"/>
<dbReference type="Gene3D" id="3.40.50.150">
    <property type="entry name" value="Vaccinia Virus protein VP39"/>
    <property type="match status" value="1"/>
</dbReference>
<dbReference type="Pfam" id="PF00076">
    <property type="entry name" value="RRM_1"/>
    <property type="match status" value="1"/>
</dbReference>
<accession>A0A8H7UXK8</accession>
<reference evidence="6" key="1">
    <citation type="submission" date="2020-12" db="EMBL/GenBank/DDBJ databases">
        <title>Metabolic potential, ecology and presence of endohyphal bacteria is reflected in genomic diversity of Mucoromycotina.</title>
        <authorList>
            <person name="Muszewska A."/>
            <person name="Okrasinska A."/>
            <person name="Steczkiewicz K."/>
            <person name="Drgas O."/>
            <person name="Orlowska M."/>
            <person name="Perlinska-Lenart U."/>
            <person name="Aleksandrzak-Piekarczyk T."/>
            <person name="Szatraj K."/>
            <person name="Zielenkiewicz U."/>
            <person name="Pilsyk S."/>
            <person name="Malc E."/>
            <person name="Mieczkowski P."/>
            <person name="Kruszewska J.S."/>
            <person name="Biernat P."/>
            <person name="Pawlowska J."/>
        </authorList>
    </citation>
    <scope>NUCLEOTIDE SEQUENCE</scope>
    <source>
        <strain evidence="6">CBS 226.32</strain>
    </source>
</reference>
<dbReference type="OrthoDB" id="2013972at2759"/>
<proteinExistence type="predicted"/>
<feature type="compositionally biased region" description="Basic and acidic residues" evidence="3">
    <location>
        <begin position="99"/>
        <end position="129"/>
    </location>
</feature>
<evidence type="ECO:0000259" key="4">
    <source>
        <dbReference type="PROSITE" id="PS50102"/>
    </source>
</evidence>
<dbReference type="Gene3D" id="3.30.70.330">
    <property type="match status" value="1"/>
</dbReference>
<feature type="domain" description="RRM" evidence="4">
    <location>
        <begin position="1"/>
        <end position="76"/>
    </location>
</feature>
<name>A0A8H7UXK8_9FUNG</name>
<sequence length="576" mass="66334">MSLFVGRLPTHNFDDRDLEDIFYKYGRIINCQLKRGSRFAFGFIEFEDPKDAYDAIRDTDGLDIDGTRIVVEKAKGTPRKHNEPGCYNCGEEGHYARDCRRSGRHEYRRSSRDDRYRSRSRSPDRYSSRHRDHYRRGRSYSRSPSPYNDRRGRSYSRSPPPAPRGYSRSPPPRDTPPRRDYSRSPPPPRDQSFPLEDQTSNASPSINKEDSLLIANTNLNSNVSTSCCINNIETPVNQQTLTSRLSIKSLTRAIHDSGVSMSRSTSIASSTEILPNNNVQELDRMISQHYILRTAFNADYSAPIISLNDKQDSNKVVVLDIGCGSGIWTMEMATKFPQAHFIGIDKRPSFPIDIKPKNCHFKLFNINQSNVKLPFMDQTVDYIFQRDLNWDLSESTWLPLVKEFFRILKPGGWIELVEPDIETHSTSSYEDFLINKLIDGFYYRQQDPFISKRLSSFMAVAGFRRIQSDFQSLPLGWGYQKLCTTTASTREPRVLRCSEFARAAASHRLDLLKSLQPWFTHENHISKTKYETYINQLPNEWYHTKAYTNWHRSTAQKPYSNTNSTSVAAISNIAAA</sequence>
<comment type="caution">
    <text evidence="6">The sequence shown here is derived from an EMBL/GenBank/DDBJ whole genome shotgun (WGS) entry which is preliminary data.</text>
</comment>
<dbReference type="Pfam" id="PF13649">
    <property type="entry name" value="Methyltransf_25"/>
    <property type="match status" value="1"/>
</dbReference>
<dbReference type="EMBL" id="JAEPRC010000415">
    <property type="protein sequence ID" value="KAG2197797.1"/>
    <property type="molecule type" value="Genomic_DNA"/>
</dbReference>
<dbReference type="InterPro" id="IPR012677">
    <property type="entry name" value="Nucleotide-bd_a/b_plait_sf"/>
</dbReference>
<keyword evidence="7" id="KW-1185">Reference proteome</keyword>
<dbReference type="InterPro" id="IPR029063">
    <property type="entry name" value="SAM-dependent_MTases_sf"/>
</dbReference>
<feature type="region of interest" description="Disordered" evidence="3">
    <location>
        <begin position="99"/>
        <end position="205"/>
    </location>
</feature>
<dbReference type="SUPFAM" id="SSF53335">
    <property type="entry name" value="S-adenosyl-L-methionine-dependent methyltransferases"/>
    <property type="match status" value="1"/>
</dbReference>
<protein>
    <submittedName>
        <fullName evidence="6">Uncharacterized protein</fullName>
    </submittedName>
</protein>
<evidence type="ECO:0000313" key="7">
    <source>
        <dbReference type="Proteomes" id="UP000650833"/>
    </source>
</evidence>
<keyword evidence="1" id="KW-0863">Zinc-finger</keyword>
<dbReference type="GO" id="GO:0008270">
    <property type="term" value="F:zinc ion binding"/>
    <property type="evidence" value="ECO:0007669"/>
    <property type="project" value="UniProtKB-KW"/>
</dbReference>
<dbReference type="Proteomes" id="UP000650833">
    <property type="component" value="Unassembled WGS sequence"/>
</dbReference>
<dbReference type="InterPro" id="IPR036875">
    <property type="entry name" value="Znf_CCHC_sf"/>
</dbReference>